<dbReference type="GO" id="GO:0016020">
    <property type="term" value="C:membrane"/>
    <property type="evidence" value="ECO:0007669"/>
    <property type="project" value="TreeGrafter"/>
</dbReference>
<reference evidence="4 5" key="1">
    <citation type="journal article" date="2020" name="Biotechnol. Biofuels">
        <title>New insights from the biogas microbiome by comprehensive genome-resolved metagenomics of nearly 1600 species originating from multiple anaerobic digesters.</title>
        <authorList>
            <person name="Campanaro S."/>
            <person name="Treu L."/>
            <person name="Rodriguez-R L.M."/>
            <person name="Kovalovszki A."/>
            <person name="Ziels R.M."/>
            <person name="Maus I."/>
            <person name="Zhu X."/>
            <person name="Kougias P.G."/>
            <person name="Basile A."/>
            <person name="Luo G."/>
            <person name="Schluter A."/>
            <person name="Konstantinidis K.T."/>
            <person name="Angelidaki I."/>
        </authorList>
    </citation>
    <scope>NUCLEOTIDE SEQUENCE [LARGE SCALE GENOMIC DNA]</scope>
    <source>
        <strain evidence="4">AS05jafATM_4</strain>
    </source>
</reference>
<dbReference type="PANTHER" id="PTHR44196:SF1">
    <property type="entry name" value="DEHYDROGENASE_REDUCTASE SDR FAMILY MEMBER 7B"/>
    <property type="match status" value="1"/>
</dbReference>
<dbReference type="PRINTS" id="PR00080">
    <property type="entry name" value="SDRFAMILY"/>
</dbReference>
<comment type="caution">
    <text evidence="4">The sequence shown here is derived from an EMBL/GenBank/DDBJ whole genome shotgun (WGS) entry which is preliminary data.</text>
</comment>
<dbReference type="Proteomes" id="UP000553059">
    <property type="component" value="Unassembled WGS sequence"/>
</dbReference>
<organism evidence="4 5">
    <name type="scientific">Desulfitobacterium dehalogenans</name>
    <dbReference type="NCBI Taxonomy" id="36854"/>
    <lineage>
        <taxon>Bacteria</taxon>
        <taxon>Bacillati</taxon>
        <taxon>Bacillota</taxon>
        <taxon>Clostridia</taxon>
        <taxon>Eubacteriales</taxon>
        <taxon>Desulfitobacteriaceae</taxon>
        <taxon>Desulfitobacterium</taxon>
    </lineage>
</organism>
<dbReference type="SUPFAM" id="SSF51735">
    <property type="entry name" value="NAD(P)-binding Rossmann-fold domains"/>
    <property type="match status" value="1"/>
</dbReference>
<gene>
    <name evidence="4" type="ORF">GX523_12145</name>
</gene>
<evidence type="ECO:0000256" key="1">
    <source>
        <dbReference type="ARBA" id="ARBA00006484"/>
    </source>
</evidence>
<dbReference type="InterPro" id="IPR036291">
    <property type="entry name" value="NAD(P)-bd_dom_sf"/>
</dbReference>
<keyword evidence="2" id="KW-0560">Oxidoreductase</keyword>
<proteinExistence type="inferred from homology"/>
<accession>A0A7C7D6J1</accession>
<dbReference type="Pfam" id="PF00106">
    <property type="entry name" value="adh_short"/>
    <property type="match status" value="1"/>
</dbReference>
<dbReference type="AlphaFoldDB" id="A0A7C7D6J1"/>
<dbReference type="EMBL" id="DUTF01000261">
    <property type="protein sequence ID" value="HHY27467.1"/>
    <property type="molecule type" value="Genomic_DNA"/>
</dbReference>
<evidence type="ECO:0000313" key="5">
    <source>
        <dbReference type="Proteomes" id="UP000553059"/>
    </source>
</evidence>
<name>A0A7C7D6J1_9FIRM</name>
<dbReference type="InterPro" id="IPR002347">
    <property type="entry name" value="SDR_fam"/>
</dbReference>
<dbReference type="GO" id="GO:0016491">
    <property type="term" value="F:oxidoreductase activity"/>
    <property type="evidence" value="ECO:0007669"/>
    <property type="project" value="UniProtKB-KW"/>
</dbReference>
<dbReference type="Gene3D" id="3.40.50.720">
    <property type="entry name" value="NAD(P)-binding Rossmann-like Domain"/>
    <property type="match status" value="1"/>
</dbReference>
<dbReference type="PANTHER" id="PTHR44196">
    <property type="entry name" value="DEHYDROGENASE/REDUCTASE SDR FAMILY MEMBER 7B"/>
    <property type="match status" value="1"/>
</dbReference>
<evidence type="ECO:0000313" key="4">
    <source>
        <dbReference type="EMBL" id="HHY27467.1"/>
    </source>
</evidence>
<protein>
    <submittedName>
        <fullName evidence="4">SDR family NAD(P)-dependent oxidoreductase</fullName>
    </submittedName>
</protein>
<evidence type="ECO:0000256" key="2">
    <source>
        <dbReference type="ARBA" id="ARBA00023002"/>
    </source>
</evidence>
<evidence type="ECO:0000256" key="3">
    <source>
        <dbReference type="RuleBase" id="RU000363"/>
    </source>
</evidence>
<dbReference type="PRINTS" id="PR00081">
    <property type="entry name" value="GDHRDH"/>
</dbReference>
<sequence>MYNKSLWEAFLFPPIHINKRRLEAKLKGKTILITGASSGIGEELAYQLGEIDCHLILVARTEEKLIRVKQEIEQKEAKVSIFRADLRDPEKVMELLKFIHQLPDGLDLFVSNAGLSIKRSINDSLDRYHDFTRTMAINYFAPVQLLLSLIPLLEKNKGHIINLSTINVLLLPVPHWAAYQASKSAFDTWFRAAASELNAMGIATSSVYLPLVKTPMILPTKEYQNLPAMSPEYVGKIIGKLIYTQRQKHRPWWLLPGQFASIIFRGVWEFAVPAILRKRK</sequence>
<comment type="similarity">
    <text evidence="1 3">Belongs to the short-chain dehydrogenases/reductases (SDR) family.</text>
</comment>